<protein>
    <submittedName>
        <fullName evidence="2">Uncharacterized protein</fullName>
    </submittedName>
</protein>
<keyword evidence="3" id="KW-1185">Reference proteome</keyword>
<accession>A0AAD3Y5Y0</accession>
<feature type="region of interest" description="Disordered" evidence="1">
    <location>
        <begin position="80"/>
        <end position="103"/>
    </location>
</feature>
<evidence type="ECO:0000256" key="1">
    <source>
        <dbReference type="SAM" id="MobiDB-lite"/>
    </source>
</evidence>
<evidence type="ECO:0000313" key="3">
    <source>
        <dbReference type="Proteomes" id="UP001279734"/>
    </source>
</evidence>
<dbReference type="AlphaFoldDB" id="A0AAD3Y5Y0"/>
<dbReference type="PROSITE" id="PS51257">
    <property type="entry name" value="PROKAR_LIPOPROTEIN"/>
    <property type="match status" value="1"/>
</dbReference>
<name>A0AAD3Y5Y0_NEPGR</name>
<proteinExistence type="predicted"/>
<reference evidence="2" key="1">
    <citation type="submission" date="2023-05" db="EMBL/GenBank/DDBJ databases">
        <title>Nepenthes gracilis genome sequencing.</title>
        <authorList>
            <person name="Fukushima K."/>
        </authorList>
    </citation>
    <scope>NUCLEOTIDE SEQUENCE</scope>
    <source>
        <strain evidence="2">SING2019-196</strain>
    </source>
</reference>
<dbReference type="Proteomes" id="UP001279734">
    <property type="component" value="Unassembled WGS sequence"/>
</dbReference>
<dbReference type="EMBL" id="BSYO01000033">
    <property type="protein sequence ID" value="GMH27991.1"/>
    <property type="molecule type" value="Genomic_DNA"/>
</dbReference>
<evidence type="ECO:0000313" key="2">
    <source>
        <dbReference type="EMBL" id="GMH27991.1"/>
    </source>
</evidence>
<organism evidence="2 3">
    <name type="scientific">Nepenthes gracilis</name>
    <name type="common">Slender pitcher plant</name>
    <dbReference type="NCBI Taxonomy" id="150966"/>
    <lineage>
        <taxon>Eukaryota</taxon>
        <taxon>Viridiplantae</taxon>
        <taxon>Streptophyta</taxon>
        <taxon>Embryophyta</taxon>
        <taxon>Tracheophyta</taxon>
        <taxon>Spermatophyta</taxon>
        <taxon>Magnoliopsida</taxon>
        <taxon>eudicotyledons</taxon>
        <taxon>Gunneridae</taxon>
        <taxon>Pentapetalae</taxon>
        <taxon>Caryophyllales</taxon>
        <taxon>Nepenthaceae</taxon>
        <taxon>Nepenthes</taxon>
    </lineage>
</organism>
<gene>
    <name evidence="2" type="ORF">Nepgr_029834</name>
</gene>
<sequence length="177" mass="18912">MEALINKRSSLFLPSFSSCLCVLFFRCPAFCPRDLRVTLWELEESLSVVTSLGVIGAFNAHAVTKRRVVEPCFENARGFMSPPPSRNASGLREGPATPGDGRGRGGVANGSCCTLGKSLAKSEARATCLIGANVEAQARILALERGIEQLKRQHQAEVVGLRAEAKITLLVGVDVDA</sequence>
<comment type="caution">
    <text evidence="2">The sequence shown here is derived from an EMBL/GenBank/DDBJ whole genome shotgun (WGS) entry which is preliminary data.</text>
</comment>